<organism evidence="2">
    <name type="scientific">Arion vulgaris</name>
    <dbReference type="NCBI Taxonomy" id="1028688"/>
    <lineage>
        <taxon>Eukaryota</taxon>
        <taxon>Metazoa</taxon>
        <taxon>Spiralia</taxon>
        <taxon>Lophotrochozoa</taxon>
        <taxon>Mollusca</taxon>
        <taxon>Gastropoda</taxon>
        <taxon>Heterobranchia</taxon>
        <taxon>Euthyneura</taxon>
        <taxon>Panpulmonata</taxon>
        <taxon>Eupulmonata</taxon>
        <taxon>Stylommatophora</taxon>
        <taxon>Helicina</taxon>
        <taxon>Arionoidea</taxon>
        <taxon>Arionidae</taxon>
        <taxon>Arion</taxon>
    </lineage>
</organism>
<proteinExistence type="predicted"/>
<gene>
    <name evidence="2" type="primary">ORF42171</name>
    <name evidence="1" type="synonym">ORF42170</name>
</gene>
<reference evidence="2" key="1">
    <citation type="submission" date="2014-12" db="EMBL/GenBank/DDBJ databases">
        <title>Insight into the proteome of Arion vulgaris.</title>
        <authorList>
            <person name="Aradska J."/>
            <person name="Bulat T."/>
            <person name="Smidak R."/>
            <person name="Sarate P."/>
            <person name="Gangsoo J."/>
            <person name="Sialana F."/>
            <person name="Bilban M."/>
            <person name="Lubec G."/>
        </authorList>
    </citation>
    <scope>NUCLEOTIDE SEQUENCE</scope>
    <source>
        <tissue evidence="2">Skin</tissue>
    </source>
</reference>
<feature type="non-terminal residue" evidence="2">
    <location>
        <position position="49"/>
    </location>
</feature>
<evidence type="ECO:0000313" key="2">
    <source>
        <dbReference type="EMBL" id="CEK61405.1"/>
    </source>
</evidence>
<accession>A0A0B6Z124</accession>
<sequence>MFYAEFPVSGGRICTEVWHRFLFQKSCVRFTNKAFQEKNQQQMTTDTGC</sequence>
<dbReference type="EMBL" id="HACG01014539">
    <property type="protein sequence ID" value="CEK61404.1"/>
    <property type="molecule type" value="Transcribed_RNA"/>
</dbReference>
<dbReference type="AlphaFoldDB" id="A0A0B6Z124"/>
<protein>
    <submittedName>
        <fullName evidence="2">Uncharacterized protein</fullName>
    </submittedName>
</protein>
<evidence type="ECO:0000313" key="1">
    <source>
        <dbReference type="EMBL" id="CEK61404.1"/>
    </source>
</evidence>
<dbReference type="EMBL" id="HACG01014540">
    <property type="protein sequence ID" value="CEK61405.1"/>
    <property type="molecule type" value="Transcribed_RNA"/>
</dbReference>
<name>A0A0B6Z124_9EUPU</name>